<feature type="domain" description="ATP-grasp" evidence="5">
    <location>
        <begin position="110"/>
        <end position="300"/>
    </location>
</feature>
<dbReference type="InterPro" id="IPR052032">
    <property type="entry name" value="ATP-dep_AA_Ligase"/>
</dbReference>
<keyword evidence="2 4" id="KW-0547">Nucleotide-binding</keyword>
<reference evidence="7" key="1">
    <citation type="journal article" date="2019" name="Int. J. Syst. Evol. Microbiol.">
        <title>The Global Catalogue of Microorganisms (GCM) 10K type strain sequencing project: providing services to taxonomists for standard genome sequencing and annotation.</title>
        <authorList>
            <consortium name="The Broad Institute Genomics Platform"/>
            <consortium name="The Broad Institute Genome Sequencing Center for Infectious Disease"/>
            <person name="Wu L."/>
            <person name="Ma J."/>
        </authorList>
    </citation>
    <scope>NUCLEOTIDE SEQUENCE [LARGE SCALE GENOMIC DNA]</scope>
    <source>
        <strain evidence="7">CCM 8725</strain>
    </source>
</reference>
<dbReference type="Gene3D" id="3.40.50.20">
    <property type="match status" value="1"/>
</dbReference>
<dbReference type="InterPro" id="IPR011761">
    <property type="entry name" value="ATP-grasp"/>
</dbReference>
<evidence type="ECO:0000259" key="5">
    <source>
        <dbReference type="PROSITE" id="PS50975"/>
    </source>
</evidence>
<dbReference type="SUPFAM" id="SSF56059">
    <property type="entry name" value="Glutathione synthetase ATP-binding domain-like"/>
    <property type="match status" value="1"/>
</dbReference>
<dbReference type="RefSeq" id="WP_209993637.1">
    <property type="nucleotide sequence ID" value="NZ_JBHSVQ010000001.1"/>
</dbReference>
<accession>A0ABW5FEA6</accession>
<dbReference type="EMBL" id="JBHUKY010000064">
    <property type="protein sequence ID" value="MFD2413348.1"/>
    <property type="molecule type" value="Genomic_DNA"/>
</dbReference>
<evidence type="ECO:0000256" key="1">
    <source>
        <dbReference type="ARBA" id="ARBA00022598"/>
    </source>
</evidence>
<sequence>MAILILNQRRRAFAPYLSWLEDLDEEVYLYTSPAYGETTEPYALVQVFDNWVTNDRVEIDALRLYEDHPYRLIIALDESDLIRAARLRDRLHLPGQRLDSATAYRDKAVMKSLVRQSVLCPAFRRLDSPLHLYDFVLEHGLPVVVKPVDGMGSMNTEIIWTPEQLNEAWERGLGSGLMVEAYVEGEMYEIDGLMMGQEIRFASVGRYSCQPLEILGKECFVELLSPADPIFQRLVQEVQRVIEALPSPGISTFHCELFHTREDELVLCEIASRTAGGRISESVSAMYGVNLNWEWVRAQCGLPLTLPTSSPPRVAGVYLMPKRPGTVKKLPEALPFDWVTEYVPRVKTGELLDAAHSSVDAVMTVIIVGENSASLQARLSELLRYLEHEVQILPAYKEDTINETPVISRKQ</sequence>
<evidence type="ECO:0000313" key="7">
    <source>
        <dbReference type="Proteomes" id="UP001597448"/>
    </source>
</evidence>
<dbReference type="Proteomes" id="UP001597448">
    <property type="component" value="Unassembled WGS sequence"/>
</dbReference>
<dbReference type="Gene3D" id="3.30.470.20">
    <property type="entry name" value="ATP-grasp fold, B domain"/>
    <property type="match status" value="1"/>
</dbReference>
<gene>
    <name evidence="6" type="ORF">ACFSX3_26035</name>
</gene>
<evidence type="ECO:0000313" key="6">
    <source>
        <dbReference type="EMBL" id="MFD2413348.1"/>
    </source>
</evidence>
<keyword evidence="7" id="KW-1185">Reference proteome</keyword>
<protein>
    <submittedName>
        <fullName evidence="6">ATP-grasp domain-containing protein</fullName>
    </submittedName>
</protein>
<keyword evidence="1" id="KW-0436">Ligase</keyword>
<proteinExistence type="predicted"/>
<evidence type="ECO:0000256" key="4">
    <source>
        <dbReference type="PROSITE-ProRule" id="PRU00409"/>
    </source>
</evidence>
<comment type="caution">
    <text evidence="6">The sequence shown here is derived from an EMBL/GenBank/DDBJ whole genome shotgun (WGS) entry which is preliminary data.</text>
</comment>
<dbReference type="PANTHER" id="PTHR43585:SF2">
    <property type="entry name" value="ATP-GRASP ENZYME FSQD"/>
    <property type="match status" value="1"/>
</dbReference>
<evidence type="ECO:0000256" key="3">
    <source>
        <dbReference type="ARBA" id="ARBA00022840"/>
    </source>
</evidence>
<evidence type="ECO:0000256" key="2">
    <source>
        <dbReference type="ARBA" id="ARBA00022741"/>
    </source>
</evidence>
<dbReference type="PROSITE" id="PS50975">
    <property type="entry name" value="ATP_GRASP"/>
    <property type="match status" value="1"/>
</dbReference>
<organism evidence="6 7">
    <name type="scientific">Paenibacillus rhizoplanae</name>
    <dbReference type="NCBI Taxonomy" id="1917181"/>
    <lineage>
        <taxon>Bacteria</taxon>
        <taxon>Bacillati</taxon>
        <taxon>Bacillota</taxon>
        <taxon>Bacilli</taxon>
        <taxon>Bacillales</taxon>
        <taxon>Paenibacillaceae</taxon>
        <taxon>Paenibacillus</taxon>
    </lineage>
</organism>
<keyword evidence="3 4" id="KW-0067">ATP-binding</keyword>
<dbReference type="PANTHER" id="PTHR43585">
    <property type="entry name" value="FUMIPYRROLE BIOSYNTHESIS PROTEIN C"/>
    <property type="match status" value="1"/>
</dbReference>
<name>A0ABW5FEA6_9BACL</name>